<gene>
    <name evidence="1" type="ORF">JAO74_13400</name>
</gene>
<dbReference type="Proteomes" id="UP000640426">
    <property type="component" value="Unassembled WGS sequence"/>
</dbReference>
<sequence length="157" mass="16860">MITDIAELDRLRDECRRMVTQRSMMSAGAAVVPVPGADLVADVGLLSNMLPAISAKFELDHEQVQKLEPRMGQQVLVIASSMGNNVIGRMVTRKLVVALLKRMGVRVATASVAKYVPFIGSAVAATISFGAMKLIGNGHIDDCYRTARALIGQPLPK</sequence>
<evidence type="ECO:0008006" key="3">
    <source>
        <dbReference type="Google" id="ProtNLM"/>
    </source>
</evidence>
<proteinExistence type="predicted"/>
<comment type="caution">
    <text evidence="1">The sequence shown here is derived from an EMBL/GenBank/DDBJ whole genome shotgun (WGS) entry which is preliminary data.</text>
</comment>
<dbReference type="InterPro" id="IPR051515">
    <property type="entry name" value="IRG"/>
</dbReference>
<dbReference type="PANTHER" id="PTHR32341:SF10">
    <property type="entry name" value="INTERFERON-INDUCIBLE GTPASE 5"/>
    <property type="match status" value="1"/>
</dbReference>
<evidence type="ECO:0000313" key="2">
    <source>
        <dbReference type="Proteomes" id="UP000640426"/>
    </source>
</evidence>
<organism evidence="1 2">
    <name type="scientific">Sphingomonas mollis</name>
    <dbReference type="NCBI Taxonomy" id="2795726"/>
    <lineage>
        <taxon>Bacteria</taxon>
        <taxon>Pseudomonadati</taxon>
        <taxon>Pseudomonadota</taxon>
        <taxon>Alphaproteobacteria</taxon>
        <taxon>Sphingomonadales</taxon>
        <taxon>Sphingomonadaceae</taxon>
        <taxon>Sphingomonas</taxon>
    </lineage>
</organism>
<reference evidence="2" key="1">
    <citation type="submission" date="2020-12" db="EMBL/GenBank/DDBJ databases">
        <title>Hymenobacter sp.</title>
        <authorList>
            <person name="Kim M.K."/>
        </authorList>
    </citation>
    <scope>NUCLEOTIDE SEQUENCE [LARGE SCALE GENOMIC DNA]</scope>
    <source>
        <strain evidence="2">BT553</strain>
    </source>
</reference>
<dbReference type="RefSeq" id="WP_199038915.1">
    <property type="nucleotide sequence ID" value="NZ_JAELXS010000007.1"/>
</dbReference>
<dbReference type="PANTHER" id="PTHR32341">
    <property type="entry name" value="INTERFERON-INDUCIBLE GTPASE"/>
    <property type="match status" value="1"/>
</dbReference>
<keyword evidence="2" id="KW-1185">Reference proteome</keyword>
<protein>
    <recommendedName>
        <fullName evidence="3">DUF697 domain-containing protein</fullName>
    </recommendedName>
</protein>
<evidence type="ECO:0000313" key="1">
    <source>
        <dbReference type="EMBL" id="MBJ6122789.1"/>
    </source>
</evidence>
<name>A0ABS0XRX2_9SPHN</name>
<accession>A0ABS0XRX2</accession>
<dbReference type="EMBL" id="JAELXS010000007">
    <property type="protein sequence ID" value="MBJ6122789.1"/>
    <property type="molecule type" value="Genomic_DNA"/>
</dbReference>